<dbReference type="Proteomes" id="UP000315295">
    <property type="component" value="Unassembled WGS sequence"/>
</dbReference>
<keyword evidence="2" id="KW-1185">Reference proteome</keyword>
<name>A0A540LME4_MALBA</name>
<protein>
    <submittedName>
        <fullName evidence="1">Uncharacterized protein</fullName>
    </submittedName>
</protein>
<gene>
    <name evidence="1" type="ORF">C1H46_026775</name>
</gene>
<proteinExistence type="predicted"/>
<evidence type="ECO:0000313" key="2">
    <source>
        <dbReference type="Proteomes" id="UP000315295"/>
    </source>
</evidence>
<dbReference type="EMBL" id="VIEB01000530">
    <property type="protein sequence ID" value="TQD87657.1"/>
    <property type="molecule type" value="Genomic_DNA"/>
</dbReference>
<accession>A0A540LME4</accession>
<evidence type="ECO:0000313" key="1">
    <source>
        <dbReference type="EMBL" id="TQD87657.1"/>
    </source>
</evidence>
<comment type="caution">
    <text evidence="1">The sequence shown here is derived from an EMBL/GenBank/DDBJ whole genome shotgun (WGS) entry which is preliminary data.</text>
</comment>
<organism evidence="1 2">
    <name type="scientific">Malus baccata</name>
    <name type="common">Siberian crab apple</name>
    <name type="synonym">Pyrus baccata</name>
    <dbReference type="NCBI Taxonomy" id="106549"/>
    <lineage>
        <taxon>Eukaryota</taxon>
        <taxon>Viridiplantae</taxon>
        <taxon>Streptophyta</taxon>
        <taxon>Embryophyta</taxon>
        <taxon>Tracheophyta</taxon>
        <taxon>Spermatophyta</taxon>
        <taxon>Magnoliopsida</taxon>
        <taxon>eudicotyledons</taxon>
        <taxon>Gunneridae</taxon>
        <taxon>Pentapetalae</taxon>
        <taxon>rosids</taxon>
        <taxon>fabids</taxon>
        <taxon>Rosales</taxon>
        <taxon>Rosaceae</taxon>
        <taxon>Amygdaloideae</taxon>
        <taxon>Maleae</taxon>
        <taxon>Malus</taxon>
    </lineage>
</organism>
<reference evidence="1 2" key="1">
    <citation type="journal article" date="2019" name="G3 (Bethesda)">
        <title>Sequencing of a Wild Apple (Malus baccata) Genome Unravels the Differences Between Cultivated and Wild Apple Species Regarding Disease Resistance and Cold Tolerance.</title>
        <authorList>
            <person name="Chen X."/>
        </authorList>
    </citation>
    <scope>NUCLEOTIDE SEQUENCE [LARGE SCALE GENOMIC DNA]</scope>
    <source>
        <strain evidence="2">cv. Shandingzi</strain>
        <tissue evidence="1">Leaves</tissue>
    </source>
</reference>
<sequence>MYKVKKNSADLDCRKMIKNSFKQAHEFEKRRAESHSAIRPSVLSHPLSNFRTILNNLSSLSIESMAVI</sequence>
<dbReference type="AlphaFoldDB" id="A0A540LME4"/>